<evidence type="ECO:0000313" key="10">
    <source>
        <dbReference type="Proteomes" id="UP000475862"/>
    </source>
</evidence>
<evidence type="ECO:0000256" key="5">
    <source>
        <dbReference type="ARBA" id="ARBA00023242"/>
    </source>
</evidence>
<dbReference type="InterPro" id="IPR012337">
    <property type="entry name" value="RNaseH-like_sf"/>
</dbReference>
<keyword evidence="10" id="KW-1185">Reference proteome</keyword>
<sequence length="630" mass="72125">MKPQEIKKKYFIEVENKRYKCVFCKQTYKENVTRMVLHFQSCKKVPSSINKTTPNQLDTYFLQHQNDSSLNSASAIKNIQDQNSNLKKGNITTFMDGMNSNEQEHLWKLLATAIYSTATPFSIVENDYWIQFFKALRPSFIPPSRHLISNKLLDDEYIQMSINVNKKVNEAFVFGIQIDGWSNIRNEPIMNIIITTPEPVVYKSFSTTTSRHTAEYVANELSIVIDSIGKNRCLGVVSDNAASMKKAWTILKNDPRYKDLPIAYYSCIYHTLNLLVHDIFKLKNVSALEEVAKTIVKTINNTHILKSTFVIIQKSKKEQFAWSDDDNVVKKLGNIQMHIVEFLFWYKIDKVLDLMKPITEWIKKLESDNPYVSDVFYALNDISSLLTLKLPNIDFLSDEEKTSILESFEHRQCMDLHAMHYASSILDLRHKGQHLSQINDIAGVEYILNVATAIIPEETQQIMIELAQYRSNEGLWSNNFIWSTEIKNLNPFTWWKGICGSSYLSKIAVAILSLHSSSAATERSFSTLSLIHTQKRNRLTNERAAKLLYIHQNRNNFKKSSISKNKPCKERPVNTIYHDTNEIDYQFTPGPSTLRTSTPGPSTPRPSTPGLSTPRPSTPGPSTFMATSTP</sequence>
<keyword evidence="5" id="KW-0539">Nucleus</keyword>
<gene>
    <name evidence="9" type="ORF">AGLY_009473</name>
</gene>
<dbReference type="SUPFAM" id="SSF53098">
    <property type="entry name" value="Ribonuclease H-like"/>
    <property type="match status" value="1"/>
</dbReference>
<evidence type="ECO:0000259" key="8">
    <source>
        <dbReference type="Pfam" id="PF05699"/>
    </source>
</evidence>
<evidence type="ECO:0000256" key="3">
    <source>
        <dbReference type="ARBA" id="ARBA00022771"/>
    </source>
</evidence>
<dbReference type="Pfam" id="PF04937">
    <property type="entry name" value="DUF659"/>
    <property type="match status" value="1"/>
</dbReference>
<dbReference type="InterPro" id="IPR007021">
    <property type="entry name" value="DUF659"/>
</dbReference>
<dbReference type="Pfam" id="PF05699">
    <property type="entry name" value="Dimer_Tnp_hAT"/>
    <property type="match status" value="1"/>
</dbReference>
<evidence type="ECO:0000256" key="1">
    <source>
        <dbReference type="ARBA" id="ARBA00004123"/>
    </source>
</evidence>
<feature type="domain" description="DUF659" evidence="7">
    <location>
        <begin position="143"/>
        <end position="295"/>
    </location>
</feature>
<dbReference type="GO" id="GO:0008270">
    <property type="term" value="F:zinc ion binding"/>
    <property type="evidence" value="ECO:0007669"/>
    <property type="project" value="UniProtKB-KW"/>
</dbReference>
<feature type="domain" description="HAT C-terminal dimerisation" evidence="8">
    <location>
        <begin position="480"/>
        <end position="553"/>
    </location>
</feature>
<protein>
    <recommendedName>
        <fullName evidence="11">DUF659 domain-containing protein</fullName>
    </recommendedName>
</protein>
<dbReference type="AlphaFoldDB" id="A0A6G0THY2"/>
<evidence type="ECO:0008006" key="11">
    <source>
        <dbReference type="Google" id="ProtNLM"/>
    </source>
</evidence>
<dbReference type="PANTHER" id="PTHR46481:SF10">
    <property type="entry name" value="ZINC FINGER BED DOMAIN-CONTAINING PROTEIN 39"/>
    <property type="match status" value="1"/>
</dbReference>
<feature type="compositionally biased region" description="Low complexity" evidence="6">
    <location>
        <begin position="588"/>
        <end position="600"/>
    </location>
</feature>
<evidence type="ECO:0000313" key="9">
    <source>
        <dbReference type="EMBL" id="KAE9533045.1"/>
    </source>
</evidence>
<feature type="region of interest" description="Disordered" evidence="6">
    <location>
        <begin position="579"/>
        <end position="630"/>
    </location>
</feature>
<evidence type="ECO:0000256" key="2">
    <source>
        <dbReference type="ARBA" id="ARBA00022723"/>
    </source>
</evidence>
<dbReference type="EMBL" id="VYZN01000037">
    <property type="protein sequence ID" value="KAE9533045.1"/>
    <property type="molecule type" value="Genomic_DNA"/>
</dbReference>
<dbReference type="InterPro" id="IPR052035">
    <property type="entry name" value="ZnF_BED_domain_contain"/>
</dbReference>
<proteinExistence type="predicted"/>
<keyword evidence="2" id="KW-0479">Metal-binding</keyword>
<dbReference type="PANTHER" id="PTHR46481">
    <property type="entry name" value="ZINC FINGER BED DOMAIN-CONTAINING PROTEIN 4"/>
    <property type="match status" value="1"/>
</dbReference>
<evidence type="ECO:0000256" key="4">
    <source>
        <dbReference type="ARBA" id="ARBA00022833"/>
    </source>
</evidence>
<evidence type="ECO:0000256" key="6">
    <source>
        <dbReference type="SAM" id="MobiDB-lite"/>
    </source>
</evidence>
<reference evidence="9 10" key="1">
    <citation type="submission" date="2019-08" db="EMBL/GenBank/DDBJ databases">
        <title>The genome of the soybean aphid Biotype 1, its phylome, world population structure and adaptation to the North American continent.</title>
        <authorList>
            <person name="Giordano R."/>
            <person name="Donthu R.K."/>
            <person name="Hernandez A.G."/>
            <person name="Wright C.L."/>
            <person name="Zimin A.V."/>
        </authorList>
    </citation>
    <scope>NUCLEOTIDE SEQUENCE [LARGE SCALE GENOMIC DNA]</scope>
    <source>
        <tissue evidence="9">Whole aphids</tissue>
    </source>
</reference>
<comment type="subcellular location">
    <subcellularLocation>
        <location evidence="1">Nucleus</location>
    </subcellularLocation>
</comment>
<dbReference type="InterPro" id="IPR008906">
    <property type="entry name" value="HATC_C_dom"/>
</dbReference>
<accession>A0A6G0THY2</accession>
<dbReference type="GO" id="GO:0005634">
    <property type="term" value="C:nucleus"/>
    <property type="evidence" value="ECO:0007669"/>
    <property type="project" value="UniProtKB-SubCell"/>
</dbReference>
<dbReference type="Proteomes" id="UP000475862">
    <property type="component" value="Unassembled WGS sequence"/>
</dbReference>
<keyword evidence="3" id="KW-0863">Zinc-finger</keyword>
<dbReference type="SUPFAM" id="SSF140996">
    <property type="entry name" value="Hermes dimerisation domain"/>
    <property type="match status" value="1"/>
</dbReference>
<keyword evidence="4" id="KW-0862">Zinc</keyword>
<comment type="caution">
    <text evidence="9">The sequence shown here is derived from an EMBL/GenBank/DDBJ whole genome shotgun (WGS) entry which is preliminary data.</text>
</comment>
<feature type="compositionally biased region" description="Low complexity" evidence="6">
    <location>
        <begin position="608"/>
        <end position="623"/>
    </location>
</feature>
<evidence type="ECO:0000259" key="7">
    <source>
        <dbReference type="Pfam" id="PF04937"/>
    </source>
</evidence>
<name>A0A6G0THY2_APHGL</name>
<dbReference type="OrthoDB" id="6630707at2759"/>
<organism evidence="9 10">
    <name type="scientific">Aphis glycines</name>
    <name type="common">Soybean aphid</name>
    <dbReference type="NCBI Taxonomy" id="307491"/>
    <lineage>
        <taxon>Eukaryota</taxon>
        <taxon>Metazoa</taxon>
        <taxon>Ecdysozoa</taxon>
        <taxon>Arthropoda</taxon>
        <taxon>Hexapoda</taxon>
        <taxon>Insecta</taxon>
        <taxon>Pterygota</taxon>
        <taxon>Neoptera</taxon>
        <taxon>Paraneoptera</taxon>
        <taxon>Hemiptera</taxon>
        <taxon>Sternorrhyncha</taxon>
        <taxon>Aphidomorpha</taxon>
        <taxon>Aphidoidea</taxon>
        <taxon>Aphididae</taxon>
        <taxon>Aphidini</taxon>
        <taxon>Aphis</taxon>
        <taxon>Aphis</taxon>
    </lineage>
</organism>
<dbReference type="GO" id="GO:0046983">
    <property type="term" value="F:protein dimerization activity"/>
    <property type="evidence" value="ECO:0007669"/>
    <property type="project" value="InterPro"/>
</dbReference>